<dbReference type="Proteomes" id="UP000460549">
    <property type="component" value="Unassembled WGS sequence"/>
</dbReference>
<protein>
    <submittedName>
        <fullName evidence="1">Uncharacterized protein</fullName>
    </submittedName>
</protein>
<dbReference type="Gene3D" id="6.10.140.2180">
    <property type="match status" value="1"/>
</dbReference>
<dbReference type="InterPro" id="IPR036388">
    <property type="entry name" value="WH-like_DNA-bd_sf"/>
</dbReference>
<dbReference type="RefSeq" id="WP_154425308.1">
    <property type="nucleotide sequence ID" value="NZ_VUNN01000010.1"/>
</dbReference>
<name>A0A7X2TQC2_9SPIO</name>
<dbReference type="EMBL" id="VUNN01000010">
    <property type="protein sequence ID" value="MSU06334.1"/>
    <property type="molecule type" value="Genomic_DNA"/>
</dbReference>
<dbReference type="InterPro" id="IPR036390">
    <property type="entry name" value="WH_DNA-bd_sf"/>
</dbReference>
<dbReference type="Gene3D" id="1.10.10.10">
    <property type="entry name" value="Winged helix-like DNA-binding domain superfamily/Winged helix DNA-binding domain"/>
    <property type="match status" value="1"/>
</dbReference>
<accession>A0A7X2TQC2</accession>
<evidence type="ECO:0000313" key="1">
    <source>
        <dbReference type="EMBL" id="MSU06334.1"/>
    </source>
</evidence>
<evidence type="ECO:0000313" key="2">
    <source>
        <dbReference type="Proteomes" id="UP000460549"/>
    </source>
</evidence>
<dbReference type="SUPFAM" id="SSF46785">
    <property type="entry name" value="Winged helix' DNA-binding domain"/>
    <property type="match status" value="1"/>
</dbReference>
<dbReference type="AlphaFoldDB" id="A0A7X2TQC2"/>
<reference evidence="1 2" key="1">
    <citation type="submission" date="2019-08" db="EMBL/GenBank/DDBJ databases">
        <title>In-depth cultivation of the pig gut microbiome towards novel bacterial diversity and tailored functional studies.</title>
        <authorList>
            <person name="Wylensek D."/>
            <person name="Hitch T.C.A."/>
            <person name="Clavel T."/>
        </authorList>
    </citation>
    <scope>NUCLEOTIDE SEQUENCE [LARGE SCALE GENOMIC DNA]</scope>
    <source>
        <strain evidence="1 2">NM-380-WT-3C1</strain>
    </source>
</reference>
<gene>
    <name evidence="1" type="ORF">FYJ80_06015</name>
</gene>
<sequence length="166" mass="18723">MSKERIKFSMKPVSQRILTAIYSAGTITTKSLAEVLSDIPQASLYRYVRDLIKVGALEVVSEEQKRGGFERTVKLAKAPEGSIDEIDTALMCIKGSFTRYFEKDSADPYKDLLTISGVHLVLSDEEFSSLLAQINKLIEANMNKEMNKNRKNRELYIISAPVEERV</sequence>
<organism evidence="1 2">
    <name type="scientific">Bullifex porci</name>
    <dbReference type="NCBI Taxonomy" id="2606638"/>
    <lineage>
        <taxon>Bacteria</taxon>
        <taxon>Pseudomonadati</taxon>
        <taxon>Spirochaetota</taxon>
        <taxon>Spirochaetia</taxon>
        <taxon>Spirochaetales</taxon>
        <taxon>Spirochaetaceae</taxon>
        <taxon>Bullifex</taxon>
    </lineage>
</organism>
<comment type="caution">
    <text evidence="1">The sequence shown here is derived from an EMBL/GenBank/DDBJ whole genome shotgun (WGS) entry which is preliminary data.</text>
</comment>
<proteinExistence type="predicted"/>
<keyword evidence="2" id="KW-1185">Reference proteome</keyword>